<keyword evidence="3" id="KW-0689">Ribosomal protein</keyword>
<accession>S3CLH9</accession>
<dbReference type="InterPro" id="IPR010729">
    <property type="entry name" value="Ribosomal_uL29_mit"/>
</dbReference>
<dbReference type="GO" id="GO:0003735">
    <property type="term" value="F:structural constituent of ribosome"/>
    <property type="evidence" value="ECO:0007669"/>
    <property type="project" value="InterPro"/>
</dbReference>
<evidence type="ECO:0000256" key="8">
    <source>
        <dbReference type="SAM" id="MobiDB-lite"/>
    </source>
</evidence>
<evidence type="ECO:0000256" key="6">
    <source>
        <dbReference type="ARBA" id="ARBA00035289"/>
    </source>
</evidence>
<comment type="similarity">
    <text evidence="2">Belongs to the universal ribosomal protein uL29 family.</text>
</comment>
<proteinExistence type="inferred from homology"/>
<dbReference type="EMBL" id="KE145371">
    <property type="protein sequence ID" value="EPE26069.1"/>
    <property type="molecule type" value="Genomic_DNA"/>
</dbReference>
<evidence type="ECO:0000256" key="5">
    <source>
        <dbReference type="ARBA" id="ARBA00023274"/>
    </source>
</evidence>
<evidence type="ECO:0000313" key="10">
    <source>
        <dbReference type="Proteomes" id="UP000016922"/>
    </source>
</evidence>
<feature type="region of interest" description="Disordered" evidence="8">
    <location>
        <begin position="44"/>
        <end position="90"/>
    </location>
</feature>
<evidence type="ECO:0000313" key="9">
    <source>
        <dbReference type="EMBL" id="EPE26069.1"/>
    </source>
</evidence>
<comment type="subcellular location">
    <subcellularLocation>
        <location evidence="1">Mitochondrion</location>
    </subcellularLocation>
</comment>
<dbReference type="eggNOG" id="KOG3331">
    <property type="taxonomic scope" value="Eukaryota"/>
</dbReference>
<dbReference type="GO" id="GO:0032543">
    <property type="term" value="P:mitochondrial translation"/>
    <property type="evidence" value="ECO:0007669"/>
    <property type="project" value="TreeGrafter"/>
</dbReference>
<feature type="compositionally biased region" description="Basic and acidic residues" evidence="8">
    <location>
        <begin position="257"/>
        <end position="266"/>
    </location>
</feature>
<keyword evidence="4" id="KW-0496">Mitochondrion</keyword>
<evidence type="ECO:0000256" key="7">
    <source>
        <dbReference type="ARBA" id="ARBA00035399"/>
    </source>
</evidence>
<dbReference type="PANTHER" id="PTHR21183">
    <property type="entry name" value="RIBOSOMAL PROTEIN L47, MITOCHONDRIAL-RELATED"/>
    <property type="match status" value="1"/>
</dbReference>
<feature type="region of interest" description="Disordered" evidence="8">
    <location>
        <begin position="243"/>
        <end position="266"/>
    </location>
</feature>
<dbReference type="STRING" id="1116229.S3CLH9"/>
<reference evidence="9 10" key="1">
    <citation type="journal article" date="2013" name="BMC Genomics">
        <title>Genomics-driven discovery of the pneumocandin biosynthetic gene cluster in the fungus Glarea lozoyensis.</title>
        <authorList>
            <person name="Chen L."/>
            <person name="Yue Q."/>
            <person name="Zhang X."/>
            <person name="Xiang M."/>
            <person name="Wang C."/>
            <person name="Li S."/>
            <person name="Che Y."/>
            <person name="Ortiz-Lopez F.J."/>
            <person name="Bills G.F."/>
            <person name="Liu X."/>
            <person name="An Z."/>
        </authorList>
    </citation>
    <scope>NUCLEOTIDE SEQUENCE [LARGE SCALE GENOMIC DNA]</scope>
    <source>
        <strain evidence="10">ATCC 20868 / MF5171</strain>
    </source>
</reference>
<keyword evidence="10" id="KW-1185">Reference proteome</keyword>
<dbReference type="HOGENOM" id="CLU_063281_1_0_1"/>
<dbReference type="KEGG" id="glz:GLAREA_01981"/>
<dbReference type="InterPro" id="IPR038340">
    <property type="entry name" value="MRP-L47_sf"/>
</dbReference>
<dbReference type="AlphaFoldDB" id="S3CLH9"/>
<feature type="region of interest" description="Disordered" evidence="8">
    <location>
        <begin position="1"/>
        <end position="21"/>
    </location>
</feature>
<gene>
    <name evidence="9" type="ORF">GLAREA_01981</name>
</gene>
<sequence length="266" mass="30074">MSTSTSLRPMARRLLQPNASQQIPPSFLLPSIFAPSPQIASFSSTPNSFYPRDNNKQRGVSSQRRTGLRQPVSVSKTALPTPVNAKDLPKIETDPDHGLWGFFHSKEKSLATPEEDAAHGRAWCVEELRAKSWEDLHALWWVCVKERNRIATENYERKRLNAGYGAHEAKVRAAMVRITQRGIKQTLTERYYSWREAELLAQQDPEINLSADGVSYTPKEFTEEEYVDEDVPEEVTEEEAIRAEEALKSQAIPPETKPVEKSPDAA</sequence>
<protein>
    <recommendedName>
        <fullName evidence="6">Large ribosomal subunit protein uL29m</fullName>
    </recommendedName>
    <alternativeName>
        <fullName evidence="7">54S ribosomal protein L4, mitochondrial</fullName>
    </alternativeName>
</protein>
<keyword evidence="5" id="KW-0687">Ribonucleoprotein</keyword>
<dbReference type="PANTHER" id="PTHR21183:SF18">
    <property type="entry name" value="LARGE RIBOSOMAL SUBUNIT PROTEIN UL29M"/>
    <property type="match status" value="1"/>
</dbReference>
<evidence type="ECO:0000256" key="3">
    <source>
        <dbReference type="ARBA" id="ARBA00022980"/>
    </source>
</evidence>
<evidence type="ECO:0000256" key="2">
    <source>
        <dbReference type="ARBA" id="ARBA00009254"/>
    </source>
</evidence>
<organism evidence="9 10">
    <name type="scientific">Glarea lozoyensis (strain ATCC 20868 / MF5171)</name>
    <dbReference type="NCBI Taxonomy" id="1116229"/>
    <lineage>
        <taxon>Eukaryota</taxon>
        <taxon>Fungi</taxon>
        <taxon>Dikarya</taxon>
        <taxon>Ascomycota</taxon>
        <taxon>Pezizomycotina</taxon>
        <taxon>Leotiomycetes</taxon>
        <taxon>Helotiales</taxon>
        <taxon>Helotiaceae</taxon>
        <taxon>Glarea</taxon>
    </lineage>
</organism>
<dbReference type="OMA" id="YAHGRAW"/>
<dbReference type="OrthoDB" id="270763at2759"/>
<evidence type="ECO:0000256" key="4">
    <source>
        <dbReference type="ARBA" id="ARBA00023128"/>
    </source>
</evidence>
<evidence type="ECO:0000256" key="1">
    <source>
        <dbReference type="ARBA" id="ARBA00004173"/>
    </source>
</evidence>
<dbReference type="GeneID" id="19461039"/>
<dbReference type="Proteomes" id="UP000016922">
    <property type="component" value="Unassembled WGS sequence"/>
</dbReference>
<name>S3CLH9_GLAL2</name>
<dbReference type="Gene3D" id="6.10.330.20">
    <property type="match status" value="1"/>
</dbReference>
<dbReference type="GO" id="GO:0005762">
    <property type="term" value="C:mitochondrial large ribosomal subunit"/>
    <property type="evidence" value="ECO:0007669"/>
    <property type="project" value="TreeGrafter"/>
</dbReference>
<dbReference type="RefSeq" id="XP_008087388.1">
    <property type="nucleotide sequence ID" value="XM_008089197.1"/>
</dbReference>
<dbReference type="Pfam" id="PF06984">
    <property type="entry name" value="MRP-L47"/>
    <property type="match status" value="1"/>
</dbReference>